<gene>
    <name evidence="2" type="ORF">ARMSODRAFT_1018344</name>
</gene>
<feature type="region of interest" description="Disordered" evidence="1">
    <location>
        <begin position="116"/>
        <end position="137"/>
    </location>
</feature>
<sequence length="505" mass="53226">MSVSSPSAAVKKNFSLTWGGGSWRHLRRDWTGKRPESPHITSSTYSPVRNGMATPSLPDLDLPVLETVPEVDPASLVVQPLPTADDAVVEAVSAALLSPTSTTVPSPPIGVLETPEIRPISPPPPPVPAESGSARGQGSAVWSARLAARAKEKEVREKGKERDLRGTDASNYASLGLGIHVKGESAGAFRDRTINNESTVVGTLVEVKDELKHHTAEHAEQYDMTLRGLADTAAVAKLADDTAKQAAATAAVAARALPPLTDAINRSLKTLQITTSALQSHSTAIQSHSQAIVDVRQEVVGVRDGLQDLRTDMADLQRHISTTTTAPMSAVPVTSPGNPSLIRHQPPTNITSPAKRSRGNNGRQNNRTTGSRAAPIVVQDSLMAAPVECPPLSDAPSHSVIFTVSRLDQDAVEASRRVAGAIPGVGMQAIAEVVHTTVRGSALVRFRSKGAATAFVQLLRHRDAVTQLGATAAFALLPPSPQQFSPTDNALNNVRDILSNPVQGN</sequence>
<accession>A0A2H3C099</accession>
<feature type="compositionally biased region" description="Basic and acidic residues" evidence="1">
    <location>
        <begin position="28"/>
        <end position="37"/>
    </location>
</feature>
<evidence type="ECO:0000313" key="2">
    <source>
        <dbReference type="EMBL" id="PBK70257.1"/>
    </source>
</evidence>
<feature type="compositionally biased region" description="Low complexity" evidence="1">
    <location>
        <begin position="359"/>
        <end position="372"/>
    </location>
</feature>
<dbReference type="AlphaFoldDB" id="A0A2H3C099"/>
<evidence type="ECO:0000256" key="1">
    <source>
        <dbReference type="SAM" id="MobiDB-lite"/>
    </source>
</evidence>
<feature type="region of interest" description="Disordered" evidence="1">
    <location>
        <begin position="18"/>
        <end position="54"/>
    </location>
</feature>
<protein>
    <submittedName>
        <fullName evidence="2">Uncharacterized protein</fullName>
    </submittedName>
</protein>
<feature type="region of interest" description="Disordered" evidence="1">
    <location>
        <begin position="321"/>
        <end position="373"/>
    </location>
</feature>
<dbReference type="EMBL" id="KZ293427">
    <property type="protein sequence ID" value="PBK70257.1"/>
    <property type="molecule type" value="Genomic_DNA"/>
</dbReference>
<name>A0A2H3C099_9AGAR</name>
<proteinExistence type="predicted"/>
<reference evidence="3" key="1">
    <citation type="journal article" date="2017" name="Nat. Ecol. Evol.">
        <title>Genome expansion and lineage-specific genetic innovations in the forest pathogenic fungi Armillaria.</title>
        <authorList>
            <person name="Sipos G."/>
            <person name="Prasanna A.N."/>
            <person name="Walter M.C."/>
            <person name="O'Connor E."/>
            <person name="Balint B."/>
            <person name="Krizsan K."/>
            <person name="Kiss B."/>
            <person name="Hess J."/>
            <person name="Varga T."/>
            <person name="Slot J."/>
            <person name="Riley R."/>
            <person name="Boka B."/>
            <person name="Rigling D."/>
            <person name="Barry K."/>
            <person name="Lee J."/>
            <person name="Mihaltcheva S."/>
            <person name="LaButti K."/>
            <person name="Lipzen A."/>
            <person name="Waldron R."/>
            <person name="Moloney N.M."/>
            <person name="Sperisen C."/>
            <person name="Kredics L."/>
            <person name="Vagvoelgyi C."/>
            <person name="Patrignani A."/>
            <person name="Fitzpatrick D."/>
            <person name="Nagy I."/>
            <person name="Doyle S."/>
            <person name="Anderson J.B."/>
            <person name="Grigoriev I.V."/>
            <person name="Gueldener U."/>
            <person name="Muensterkoetter M."/>
            <person name="Nagy L.G."/>
        </authorList>
    </citation>
    <scope>NUCLEOTIDE SEQUENCE [LARGE SCALE GENOMIC DNA]</scope>
    <source>
        <strain evidence="3">28-4</strain>
    </source>
</reference>
<organism evidence="2 3">
    <name type="scientific">Armillaria solidipes</name>
    <dbReference type="NCBI Taxonomy" id="1076256"/>
    <lineage>
        <taxon>Eukaryota</taxon>
        <taxon>Fungi</taxon>
        <taxon>Dikarya</taxon>
        <taxon>Basidiomycota</taxon>
        <taxon>Agaricomycotina</taxon>
        <taxon>Agaricomycetes</taxon>
        <taxon>Agaricomycetidae</taxon>
        <taxon>Agaricales</taxon>
        <taxon>Marasmiineae</taxon>
        <taxon>Physalacriaceae</taxon>
        <taxon>Armillaria</taxon>
    </lineage>
</organism>
<evidence type="ECO:0000313" key="3">
    <source>
        <dbReference type="Proteomes" id="UP000218334"/>
    </source>
</evidence>
<dbReference type="Proteomes" id="UP000218334">
    <property type="component" value="Unassembled WGS sequence"/>
</dbReference>
<keyword evidence="3" id="KW-1185">Reference proteome</keyword>